<dbReference type="PANTHER" id="PTHR47043:SF1">
    <property type="entry name" value="UDP-N-ACETYLGLUCOSAMINE TRANSFERASE SUBUNIT ALG13"/>
    <property type="match status" value="1"/>
</dbReference>
<evidence type="ECO:0000256" key="3">
    <source>
        <dbReference type="ARBA" id="ARBA00017468"/>
    </source>
</evidence>
<evidence type="ECO:0000256" key="4">
    <source>
        <dbReference type="ARBA" id="ARBA00024804"/>
    </source>
</evidence>
<comment type="similarity">
    <text evidence="7">Belongs to the glycosyltransferase 28 family.</text>
</comment>
<keyword evidence="10" id="KW-1185">Reference proteome</keyword>
<comment type="catalytic activity">
    <reaction evidence="6">
        <text>an N-acetyl-alpha-D-glucosaminyl-diphospho-di-trans,poly-cis-dolichol + UDP-N-acetyl-alpha-D-glucosamine = an N,N'-diacetylchitobiosyl-diphospho-di-trans,poly-cis-dolichol + UDP + H(+)</text>
        <dbReference type="Rhea" id="RHEA:23380"/>
        <dbReference type="Rhea" id="RHEA-COMP:19507"/>
        <dbReference type="Rhea" id="RHEA-COMP:19510"/>
        <dbReference type="ChEBI" id="CHEBI:15378"/>
        <dbReference type="ChEBI" id="CHEBI:57269"/>
        <dbReference type="ChEBI" id="CHEBI:57705"/>
        <dbReference type="ChEBI" id="CHEBI:58223"/>
        <dbReference type="ChEBI" id="CHEBI:58427"/>
        <dbReference type="EC" id="2.4.1.141"/>
    </reaction>
</comment>
<evidence type="ECO:0000256" key="2">
    <source>
        <dbReference type="ARBA" id="ARBA00012614"/>
    </source>
</evidence>
<dbReference type="InParanoid" id="A0A067M7U7"/>
<dbReference type="FunCoup" id="A0A067M7U7">
    <property type="interactions" value="118"/>
</dbReference>
<dbReference type="Pfam" id="PF04101">
    <property type="entry name" value="Glyco_tran_28_C"/>
    <property type="match status" value="1"/>
</dbReference>
<evidence type="ECO:0000256" key="1">
    <source>
        <dbReference type="ARBA" id="ARBA00011198"/>
    </source>
</evidence>
<dbReference type="GO" id="GO:0004577">
    <property type="term" value="F:N-acetylglucosaminyldiphosphodolichol N-acetylglucosaminyltransferase activity"/>
    <property type="evidence" value="ECO:0007669"/>
    <property type="project" value="UniProtKB-EC"/>
</dbReference>
<organism evidence="9 10">
    <name type="scientific">Botryobasidium botryosum (strain FD-172 SS1)</name>
    <dbReference type="NCBI Taxonomy" id="930990"/>
    <lineage>
        <taxon>Eukaryota</taxon>
        <taxon>Fungi</taxon>
        <taxon>Dikarya</taxon>
        <taxon>Basidiomycota</taxon>
        <taxon>Agaricomycotina</taxon>
        <taxon>Agaricomycetes</taxon>
        <taxon>Cantharellales</taxon>
        <taxon>Botryobasidiaceae</taxon>
        <taxon>Botryobasidium</taxon>
    </lineage>
</organism>
<dbReference type="OrthoDB" id="20273at2759"/>
<dbReference type="EMBL" id="KL198098">
    <property type="protein sequence ID" value="KDQ07932.1"/>
    <property type="molecule type" value="Genomic_DNA"/>
</dbReference>
<keyword evidence="7" id="KW-0256">Endoplasmic reticulum</keyword>
<dbReference type="EC" id="2.4.1.141" evidence="2 7"/>
<comment type="function">
    <text evidence="4 7">Involved in protein N-glycosylation. Essential for the second step of the dolichol-linked oligosaccharide pathway.</text>
</comment>
<dbReference type="InterPro" id="IPR007235">
    <property type="entry name" value="Glyco_trans_28_C"/>
</dbReference>
<dbReference type="PANTHER" id="PTHR47043">
    <property type="entry name" value="UDP-N-ACETYLGLUCOSAMINE TRANSFERASE SUBUNIT ALG13"/>
    <property type="match status" value="1"/>
</dbReference>
<name>A0A067M7U7_BOTB1</name>
<gene>
    <name evidence="7" type="primary">ALG13</name>
    <name evidence="9" type="ORF">BOTBODRAFT_38370</name>
</gene>
<comment type="subunit">
    <text evidence="1 7">Heterodimer with ALG14 to form a functional enzyme.</text>
</comment>
<dbReference type="Proteomes" id="UP000027195">
    <property type="component" value="Unassembled WGS sequence"/>
</dbReference>
<protein>
    <recommendedName>
        <fullName evidence="3 7">UDP-N-acetylglucosamine transferase subunit ALG13</fullName>
        <ecNumber evidence="2 7">2.4.1.141</ecNumber>
    </recommendedName>
    <alternativeName>
        <fullName evidence="5 7">Asparagine-linked glycosylation protein 13</fullName>
    </alternativeName>
</protein>
<dbReference type="HOGENOM" id="CLU_085408_2_2_1"/>
<reference evidence="10" key="1">
    <citation type="journal article" date="2014" name="Proc. Natl. Acad. Sci. U.S.A.">
        <title>Extensive sampling of basidiomycete genomes demonstrates inadequacy of the white-rot/brown-rot paradigm for wood decay fungi.</title>
        <authorList>
            <person name="Riley R."/>
            <person name="Salamov A.A."/>
            <person name="Brown D.W."/>
            <person name="Nagy L.G."/>
            <person name="Floudas D."/>
            <person name="Held B.W."/>
            <person name="Levasseur A."/>
            <person name="Lombard V."/>
            <person name="Morin E."/>
            <person name="Otillar R."/>
            <person name="Lindquist E.A."/>
            <person name="Sun H."/>
            <person name="LaButti K.M."/>
            <person name="Schmutz J."/>
            <person name="Jabbour D."/>
            <person name="Luo H."/>
            <person name="Baker S.E."/>
            <person name="Pisabarro A.G."/>
            <person name="Walton J.D."/>
            <person name="Blanchette R.A."/>
            <person name="Henrissat B."/>
            <person name="Martin F."/>
            <person name="Cullen D."/>
            <person name="Hibbett D.S."/>
            <person name="Grigoriev I.V."/>
        </authorList>
    </citation>
    <scope>NUCLEOTIDE SEQUENCE [LARGE SCALE GENOMIC DNA]</scope>
    <source>
        <strain evidence="10">FD-172 SS1</strain>
    </source>
</reference>
<comment type="subcellular location">
    <subcellularLocation>
        <location evidence="7">Endoplasmic reticulum</location>
    </subcellularLocation>
</comment>
<feature type="domain" description="Glycosyl transferase family 28 C-terminal" evidence="8">
    <location>
        <begin position="5"/>
        <end position="159"/>
    </location>
</feature>
<evidence type="ECO:0000313" key="10">
    <source>
        <dbReference type="Proteomes" id="UP000027195"/>
    </source>
</evidence>
<dbReference type="AlphaFoldDB" id="A0A067M7U7"/>
<dbReference type="SUPFAM" id="SSF53756">
    <property type="entry name" value="UDP-Glycosyltransferase/glycogen phosphorylase"/>
    <property type="match status" value="1"/>
</dbReference>
<dbReference type="STRING" id="930990.A0A067M7U7"/>
<evidence type="ECO:0000256" key="5">
    <source>
        <dbReference type="ARBA" id="ARBA00032061"/>
    </source>
</evidence>
<sequence>MTGKTVFVTVGSTRFDALVDAVLRRETIAALKRKGYSNMVVQCGNSPVDNLTGSGPVWQDERDGLRLDIWRFKPSIADEVYRADLVISHAGSGTILDVLRTPKPLVVVPNETLLDNHQIELALALSQQGYLTTATTSTLPETIESLQADRLVPFPSTDGSRFQAILDEEMGFI</sequence>
<dbReference type="InterPro" id="IPR052474">
    <property type="entry name" value="UDP-GlcNAc_transferase"/>
</dbReference>
<accession>A0A067M7U7</accession>
<evidence type="ECO:0000256" key="6">
    <source>
        <dbReference type="ARBA" id="ARBA00048184"/>
    </source>
</evidence>
<keyword evidence="7" id="KW-0328">Glycosyltransferase</keyword>
<dbReference type="Gene3D" id="3.40.50.2000">
    <property type="entry name" value="Glycogen Phosphorylase B"/>
    <property type="match status" value="1"/>
</dbReference>
<evidence type="ECO:0000256" key="7">
    <source>
        <dbReference type="RuleBase" id="RU362128"/>
    </source>
</evidence>
<proteinExistence type="inferred from homology"/>
<evidence type="ECO:0000313" key="9">
    <source>
        <dbReference type="EMBL" id="KDQ07932.1"/>
    </source>
</evidence>
<dbReference type="GO" id="GO:0006488">
    <property type="term" value="P:dolichol-linked oligosaccharide biosynthetic process"/>
    <property type="evidence" value="ECO:0007669"/>
    <property type="project" value="TreeGrafter"/>
</dbReference>
<dbReference type="GO" id="GO:0043541">
    <property type="term" value="C:UDP-N-acetylglucosamine transferase complex"/>
    <property type="evidence" value="ECO:0007669"/>
    <property type="project" value="TreeGrafter"/>
</dbReference>
<evidence type="ECO:0000259" key="8">
    <source>
        <dbReference type="Pfam" id="PF04101"/>
    </source>
</evidence>
<keyword evidence="7 9" id="KW-0808">Transferase</keyword>